<dbReference type="Gene3D" id="1.10.750.20">
    <property type="entry name" value="SOCS box"/>
    <property type="match status" value="1"/>
</dbReference>
<dbReference type="InterPro" id="IPR036770">
    <property type="entry name" value="Ankyrin_rpt-contain_sf"/>
</dbReference>
<dbReference type="Pfam" id="PF12796">
    <property type="entry name" value="Ank_2"/>
    <property type="match status" value="2"/>
</dbReference>
<name>A0A9D4EH67_DREPO</name>
<feature type="repeat" description="ANK" evidence="3">
    <location>
        <begin position="202"/>
        <end position="234"/>
    </location>
</feature>
<dbReference type="SMART" id="SM00253">
    <property type="entry name" value="SOCS"/>
    <property type="match status" value="1"/>
</dbReference>
<feature type="repeat" description="ANK" evidence="3">
    <location>
        <begin position="268"/>
        <end position="300"/>
    </location>
</feature>
<evidence type="ECO:0000256" key="3">
    <source>
        <dbReference type="PROSITE-ProRule" id="PRU00023"/>
    </source>
</evidence>
<proteinExistence type="predicted"/>
<organism evidence="5 6">
    <name type="scientific">Dreissena polymorpha</name>
    <name type="common">Zebra mussel</name>
    <name type="synonym">Mytilus polymorpha</name>
    <dbReference type="NCBI Taxonomy" id="45954"/>
    <lineage>
        <taxon>Eukaryota</taxon>
        <taxon>Metazoa</taxon>
        <taxon>Spiralia</taxon>
        <taxon>Lophotrochozoa</taxon>
        <taxon>Mollusca</taxon>
        <taxon>Bivalvia</taxon>
        <taxon>Autobranchia</taxon>
        <taxon>Heteroconchia</taxon>
        <taxon>Euheterodonta</taxon>
        <taxon>Imparidentia</taxon>
        <taxon>Neoheterodontei</taxon>
        <taxon>Myida</taxon>
        <taxon>Dreissenoidea</taxon>
        <taxon>Dreissenidae</taxon>
        <taxon>Dreissena</taxon>
    </lineage>
</organism>
<reference evidence="5" key="1">
    <citation type="journal article" date="2019" name="bioRxiv">
        <title>The Genome of the Zebra Mussel, Dreissena polymorpha: A Resource for Invasive Species Research.</title>
        <authorList>
            <person name="McCartney M.A."/>
            <person name="Auch B."/>
            <person name="Kono T."/>
            <person name="Mallez S."/>
            <person name="Zhang Y."/>
            <person name="Obille A."/>
            <person name="Becker A."/>
            <person name="Abrahante J.E."/>
            <person name="Garbe J."/>
            <person name="Badalamenti J.P."/>
            <person name="Herman A."/>
            <person name="Mangelson H."/>
            <person name="Liachko I."/>
            <person name="Sullivan S."/>
            <person name="Sone E.D."/>
            <person name="Koren S."/>
            <person name="Silverstein K.A.T."/>
            <person name="Beckman K.B."/>
            <person name="Gohl D.M."/>
        </authorList>
    </citation>
    <scope>NUCLEOTIDE SEQUENCE</scope>
    <source>
        <strain evidence="5">Duluth1</strain>
        <tissue evidence="5">Whole animal</tissue>
    </source>
</reference>
<dbReference type="SUPFAM" id="SSF158235">
    <property type="entry name" value="SOCS box-like"/>
    <property type="match status" value="1"/>
</dbReference>
<keyword evidence="6" id="KW-1185">Reference proteome</keyword>
<feature type="repeat" description="ANK" evidence="3">
    <location>
        <begin position="170"/>
        <end position="202"/>
    </location>
</feature>
<dbReference type="SUPFAM" id="SSF48403">
    <property type="entry name" value="Ankyrin repeat"/>
    <property type="match status" value="1"/>
</dbReference>
<feature type="repeat" description="ANK" evidence="3">
    <location>
        <begin position="98"/>
        <end position="135"/>
    </location>
</feature>
<feature type="repeat" description="ANK" evidence="3">
    <location>
        <begin position="137"/>
        <end position="169"/>
    </location>
</feature>
<keyword evidence="2 3" id="KW-0040">ANK repeat</keyword>
<dbReference type="Proteomes" id="UP000828390">
    <property type="component" value="Unassembled WGS sequence"/>
</dbReference>
<dbReference type="Gene3D" id="1.25.40.20">
    <property type="entry name" value="Ankyrin repeat-containing domain"/>
    <property type="match status" value="2"/>
</dbReference>
<feature type="domain" description="SOCS box" evidence="4">
    <location>
        <begin position="409"/>
        <end position="462"/>
    </location>
</feature>
<dbReference type="PROSITE" id="PS50088">
    <property type="entry name" value="ANK_REPEAT"/>
    <property type="match status" value="6"/>
</dbReference>
<comment type="caution">
    <text evidence="5">The sequence shown here is derived from an EMBL/GenBank/DDBJ whole genome shotgun (WGS) entry which is preliminary data.</text>
</comment>
<dbReference type="PANTHER" id="PTHR24126">
    <property type="entry name" value="ANKYRIN REPEAT, PH AND SEC7 DOMAIN CONTAINING PROTEIN SECG-RELATED"/>
    <property type="match status" value="1"/>
</dbReference>
<evidence type="ECO:0000256" key="1">
    <source>
        <dbReference type="ARBA" id="ARBA00022737"/>
    </source>
</evidence>
<evidence type="ECO:0000259" key="4">
    <source>
        <dbReference type="PROSITE" id="PS50225"/>
    </source>
</evidence>
<reference evidence="5" key="2">
    <citation type="submission" date="2020-11" db="EMBL/GenBank/DDBJ databases">
        <authorList>
            <person name="McCartney M.A."/>
            <person name="Auch B."/>
            <person name="Kono T."/>
            <person name="Mallez S."/>
            <person name="Becker A."/>
            <person name="Gohl D.M."/>
            <person name="Silverstein K.A.T."/>
            <person name="Koren S."/>
            <person name="Bechman K.B."/>
            <person name="Herman A."/>
            <person name="Abrahante J.E."/>
            <person name="Garbe J."/>
        </authorList>
    </citation>
    <scope>NUCLEOTIDE SEQUENCE</scope>
    <source>
        <strain evidence="5">Duluth1</strain>
        <tissue evidence="5">Whole animal</tissue>
    </source>
</reference>
<dbReference type="OrthoDB" id="20872at2759"/>
<dbReference type="AlphaFoldDB" id="A0A9D4EH67"/>
<dbReference type="Pfam" id="PF07525">
    <property type="entry name" value="SOCS_box"/>
    <property type="match status" value="1"/>
</dbReference>
<evidence type="ECO:0000313" key="5">
    <source>
        <dbReference type="EMBL" id="KAH3778496.1"/>
    </source>
</evidence>
<evidence type="ECO:0000256" key="2">
    <source>
        <dbReference type="ARBA" id="ARBA00023043"/>
    </source>
</evidence>
<gene>
    <name evidence="5" type="ORF">DPMN_179956</name>
</gene>
<dbReference type="GO" id="GO:0035556">
    <property type="term" value="P:intracellular signal transduction"/>
    <property type="evidence" value="ECO:0007669"/>
    <property type="project" value="InterPro"/>
</dbReference>
<dbReference type="CDD" id="cd03716">
    <property type="entry name" value="SOCS_ASB_like"/>
    <property type="match status" value="1"/>
</dbReference>
<dbReference type="SMART" id="SM00248">
    <property type="entry name" value="ANK"/>
    <property type="match status" value="7"/>
</dbReference>
<dbReference type="PROSITE" id="PS50297">
    <property type="entry name" value="ANK_REP_REGION"/>
    <property type="match status" value="5"/>
</dbReference>
<dbReference type="InterPro" id="IPR001496">
    <property type="entry name" value="SOCS_box"/>
</dbReference>
<dbReference type="InterPro" id="IPR036036">
    <property type="entry name" value="SOCS_box-like_dom_sf"/>
</dbReference>
<sequence>MELILRDHHGQLTVNNSRQNSARPYRNLANYEEEKHLWQVLESGLDFEICCQEFALACFLGNYKLVELYLNYYFKRTWHCFKEKSQTLYKLLNHYNEYGNTPLILAIRGWNDHPLEYDLCSLLIKHGVDLNITQQLSKESPLMTAIKLGSNQIVQVLLDNDADTTLCDNVGISPLYAAILHNNETAVKALIETGCDINMGSQDHTSLFIATRLGHLNIVKMLCEAGCDISKTNKYGFSHVYEAALRGHNHVLSYLLQHGGNPNVTDIYGNSPLHAAAVKGHVTCIKLLIEGGVSLKLRNHNRECALSVALLAGKAEVVEHLLEAGLEVIPASEDKQVSVGNIVTVLERGMSSTIAVLIRGCSYLPMLHCITMLPGLRKNTTLIKLLVHSGIQTVPAILLATEKQYGSNQLPDWLVQMKSNARSLQDCCRIQIRKCLQNKVLFKTKQLPLPTDLKMFITLKTI</sequence>
<dbReference type="SMART" id="SM00969">
    <property type="entry name" value="SOCS_box"/>
    <property type="match status" value="1"/>
</dbReference>
<dbReference type="Pfam" id="PF00023">
    <property type="entry name" value="Ank"/>
    <property type="match status" value="1"/>
</dbReference>
<protein>
    <recommendedName>
        <fullName evidence="4">SOCS box domain-containing protein</fullName>
    </recommendedName>
</protein>
<keyword evidence="1" id="KW-0677">Repeat</keyword>
<evidence type="ECO:0000313" key="6">
    <source>
        <dbReference type="Proteomes" id="UP000828390"/>
    </source>
</evidence>
<dbReference type="InterPro" id="IPR002110">
    <property type="entry name" value="Ankyrin_rpt"/>
</dbReference>
<feature type="repeat" description="ANK" evidence="3">
    <location>
        <begin position="235"/>
        <end position="267"/>
    </location>
</feature>
<dbReference type="PROSITE" id="PS50225">
    <property type="entry name" value="SOCS"/>
    <property type="match status" value="1"/>
</dbReference>
<dbReference type="EMBL" id="JAIWYP010000009">
    <property type="protein sequence ID" value="KAH3778496.1"/>
    <property type="molecule type" value="Genomic_DNA"/>
</dbReference>
<accession>A0A9D4EH67</accession>